<organism evidence="4 5">
    <name type="scientific">Negadavirga shengliensis</name>
    <dbReference type="NCBI Taxonomy" id="1389218"/>
    <lineage>
        <taxon>Bacteria</taxon>
        <taxon>Pseudomonadati</taxon>
        <taxon>Bacteroidota</taxon>
        <taxon>Cytophagia</taxon>
        <taxon>Cytophagales</taxon>
        <taxon>Cyclobacteriaceae</taxon>
        <taxon>Negadavirga</taxon>
    </lineage>
</organism>
<feature type="domain" description="Protein FecR C-terminal" evidence="3">
    <location>
        <begin position="291"/>
        <end position="358"/>
    </location>
</feature>
<feature type="transmembrane region" description="Helical" evidence="1">
    <location>
        <begin position="116"/>
        <end position="136"/>
    </location>
</feature>
<dbReference type="Pfam" id="PF16344">
    <property type="entry name" value="FecR_C"/>
    <property type="match status" value="1"/>
</dbReference>
<dbReference type="PANTHER" id="PTHR30273">
    <property type="entry name" value="PERIPLASMIC SIGNAL SENSOR AND SIGMA FACTOR ACTIVATOR FECR-RELATED"/>
    <property type="match status" value="1"/>
</dbReference>
<dbReference type="InterPro" id="IPR012373">
    <property type="entry name" value="Ferrdict_sens_TM"/>
</dbReference>
<feature type="domain" description="FecR protein" evidence="2">
    <location>
        <begin position="152"/>
        <end position="246"/>
    </location>
</feature>
<proteinExistence type="predicted"/>
<gene>
    <name evidence="4" type="ORF">ACFPFU_04735</name>
</gene>
<comment type="caution">
    <text evidence="4">The sequence shown here is derived from an EMBL/GenBank/DDBJ whole genome shotgun (WGS) entry which is preliminary data.</text>
</comment>
<dbReference type="InterPro" id="IPR006860">
    <property type="entry name" value="FecR"/>
</dbReference>
<dbReference type="Gene3D" id="2.60.120.1440">
    <property type="match status" value="1"/>
</dbReference>
<dbReference type="Gene3D" id="3.55.50.30">
    <property type="match status" value="1"/>
</dbReference>
<keyword evidence="1" id="KW-0812">Transmembrane</keyword>
<dbReference type="InterPro" id="IPR032508">
    <property type="entry name" value="FecR_C"/>
</dbReference>
<dbReference type="EMBL" id="JBHSJJ010000002">
    <property type="protein sequence ID" value="MFC4870982.1"/>
    <property type="molecule type" value="Genomic_DNA"/>
</dbReference>
<keyword evidence="5" id="KW-1185">Reference proteome</keyword>
<evidence type="ECO:0000313" key="4">
    <source>
        <dbReference type="EMBL" id="MFC4870982.1"/>
    </source>
</evidence>
<evidence type="ECO:0000259" key="3">
    <source>
        <dbReference type="Pfam" id="PF16344"/>
    </source>
</evidence>
<evidence type="ECO:0000313" key="5">
    <source>
        <dbReference type="Proteomes" id="UP001595818"/>
    </source>
</evidence>
<evidence type="ECO:0000256" key="1">
    <source>
        <dbReference type="SAM" id="Phobius"/>
    </source>
</evidence>
<dbReference type="Pfam" id="PF04773">
    <property type="entry name" value="FecR"/>
    <property type="match status" value="1"/>
</dbReference>
<dbReference type="RefSeq" id="WP_377062028.1">
    <property type="nucleotide sequence ID" value="NZ_JBHSJJ010000002.1"/>
</dbReference>
<keyword evidence="1" id="KW-1133">Transmembrane helix</keyword>
<dbReference type="PANTHER" id="PTHR30273:SF2">
    <property type="entry name" value="PROTEIN FECR"/>
    <property type="match status" value="1"/>
</dbReference>
<accession>A0ABV9SX52</accession>
<dbReference type="Proteomes" id="UP001595818">
    <property type="component" value="Unassembled WGS sequence"/>
</dbReference>
<name>A0ABV9SX52_9BACT</name>
<protein>
    <submittedName>
        <fullName evidence="4">FecR family protein</fullName>
    </submittedName>
</protein>
<evidence type="ECO:0000259" key="2">
    <source>
        <dbReference type="Pfam" id="PF04773"/>
    </source>
</evidence>
<reference evidence="5" key="1">
    <citation type="journal article" date="2019" name="Int. J. Syst. Evol. Microbiol.">
        <title>The Global Catalogue of Microorganisms (GCM) 10K type strain sequencing project: providing services to taxonomists for standard genome sequencing and annotation.</title>
        <authorList>
            <consortium name="The Broad Institute Genomics Platform"/>
            <consortium name="The Broad Institute Genome Sequencing Center for Infectious Disease"/>
            <person name="Wu L."/>
            <person name="Ma J."/>
        </authorList>
    </citation>
    <scope>NUCLEOTIDE SEQUENCE [LARGE SCALE GENOMIC DNA]</scope>
    <source>
        <strain evidence="5">CGMCC 4.7466</strain>
    </source>
</reference>
<keyword evidence="1" id="KW-0472">Membrane</keyword>
<sequence length="361" mass="41246">MGLSNYTVEDFVLDPEFRKWVLHPNNKSNVRWDRYLEENPDYRENILLARKIVLHLEERHKQAGGLSESDKIDIWKNIKIGVGRKNSAQQDVLVVPISSEAILSKTAEKSQKWLSFWRYAAVLLFALALGLSWVFFGERKEEETVVTSNWQVYETPLGVKSTITLSDGSVVTLNSGSQIRFKESFTGQEREIFLEGEAFFVVARDTLKPFIVHAGGLSTQVLGTSFNIKAFKDEMTEISLVAGLVEVKEQQGDHREKISPGEGILSAPDGGNWKRRKIDVEYVTAWMHKTIVFDNTPFETAMRTLEKWYGVQIKLVNFKDKELKVTGKYQDETLKNILDGLGYGVRIDYRIKGKEVTIIFE</sequence>